<keyword evidence="4" id="KW-0297">G-protein coupled receptor</keyword>
<organism evidence="10 11">
    <name type="scientific">Intoshia linei</name>
    <dbReference type="NCBI Taxonomy" id="1819745"/>
    <lineage>
        <taxon>Eukaryota</taxon>
        <taxon>Metazoa</taxon>
        <taxon>Spiralia</taxon>
        <taxon>Lophotrochozoa</taxon>
        <taxon>Mesozoa</taxon>
        <taxon>Orthonectida</taxon>
        <taxon>Rhopaluridae</taxon>
        <taxon>Intoshia</taxon>
    </lineage>
</organism>
<dbReference type="GO" id="GO:0005886">
    <property type="term" value="C:plasma membrane"/>
    <property type="evidence" value="ECO:0007669"/>
    <property type="project" value="TreeGrafter"/>
</dbReference>
<feature type="transmembrane region" description="Helical" evidence="8">
    <location>
        <begin position="272"/>
        <end position="297"/>
    </location>
</feature>
<gene>
    <name evidence="10" type="ORF">A3Q56_07859</name>
</gene>
<dbReference type="OrthoDB" id="6076970at2759"/>
<dbReference type="EMBL" id="LWCA01001843">
    <property type="protein sequence ID" value="OAF64431.1"/>
    <property type="molecule type" value="Genomic_DNA"/>
</dbReference>
<keyword evidence="7" id="KW-0807">Transducer</keyword>
<evidence type="ECO:0000256" key="8">
    <source>
        <dbReference type="SAM" id="Phobius"/>
    </source>
</evidence>
<keyword evidence="2 8" id="KW-0812">Transmembrane</keyword>
<dbReference type="AlphaFoldDB" id="A0A177ASR5"/>
<dbReference type="SUPFAM" id="SSF81321">
    <property type="entry name" value="Family A G protein-coupled receptor-like"/>
    <property type="match status" value="1"/>
</dbReference>
<evidence type="ECO:0000259" key="9">
    <source>
        <dbReference type="PROSITE" id="PS50262"/>
    </source>
</evidence>
<keyword evidence="6" id="KW-0675">Receptor</keyword>
<name>A0A177ASR5_9BILA</name>
<evidence type="ECO:0000256" key="5">
    <source>
        <dbReference type="ARBA" id="ARBA00023136"/>
    </source>
</evidence>
<dbReference type="Pfam" id="PF00001">
    <property type="entry name" value="7tm_1"/>
    <property type="match status" value="1"/>
</dbReference>
<keyword evidence="11" id="KW-1185">Reference proteome</keyword>
<evidence type="ECO:0000256" key="7">
    <source>
        <dbReference type="ARBA" id="ARBA00023224"/>
    </source>
</evidence>
<evidence type="ECO:0000256" key="6">
    <source>
        <dbReference type="ARBA" id="ARBA00023170"/>
    </source>
</evidence>
<dbReference type="PANTHER" id="PTHR45695">
    <property type="entry name" value="LEUCOKININ RECEPTOR-RELATED"/>
    <property type="match status" value="1"/>
</dbReference>
<evidence type="ECO:0000256" key="4">
    <source>
        <dbReference type="ARBA" id="ARBA00023040"/>
    </source>
</evidence>
<evidence type="ECO:0000313" key="11">
    <source>
        <dbReference type="Proteomes" id="UP000078046"/>
    </source>
</evidence>
<feature type="transmembrane region" description="Helical" evidence="8">
    <location>
        <begin position="142"/>
        <end position="161"/>
    </location>
</feature>
<dbReference type="PROSITE" id="PS50262">
    <property type="entry name" value="G_PROTEIN_RECEP_F1_2"/>
    <property type="match status" value="1"/>
</dbReference>
<evidence type="ECO:0000256" key="2">
    <source>
        <dbReference type="ARBA" id="ARBA00022692"/>
    </source>
</evidence>
<sequence length="332" mass="38940">MPLSNSTQSDIPFEFFYKLYGISAPVLIIIVIIIGSILSVISIIINYKIIKRMRYYQSYFYLSISASYLILIIFCLPFVAYQYANNGWIFGNYYCKFVGYIRAFVFTLVPYLLLALSVYRYLFIVQSEFMLNLELPKFIKKLLVFMAVIASIINLANFQVFRINKAISVDELDYCLIDNQSMGRLVTAIYFILGFTFPLTCCFVVQFISIYKMESFRNVILEREGYDLRKSNCFKNTIITMILTICFLVMVGPLVAHLFQNYFGFFIFGKPWLIYSVFAYVLSYFVVIVHTVIFFFTNNYFKILCNKVNQVQYTEMQSNESYFNMTCESLKL</sequence>
<dbReference type="GO" id="GO:0004930">
    <property type="term" value="F:G protein-coupled receptor activity"/>
    <property type="evidence" value="ECO:0007669"/>
    <property type="project" value="UniProtKB-KW"/>
</dbReference>
<feature type="transmembrane region" description="Helical" evidence="8">
    <location>
        <begin position="59"/>
        <end position="80"/>
    </location>
</feature>
<dbReference type="InterPro" id="IPR017452">
    <property type="entry name" value="GPCR_Rhodpsn_7TM"/>
</dbReference>
<protein>
    <recommendedName>
        <fullName evidence="9">G-protein coupled receptors family 1 profile domain-containing protein</fullName>
    </recommendedName>
</protein>
<comment type="subcellular location">
    <subcellularLocation>
        <location evidence="1">Membrane</location>
        <topology evidence="1">Multi-pass membrane protein</topology>
    </subcellularLocation>
</comment>
<feature type="transmembrane region" description="Helical" evidence="8">
    <location>
        <begin position="188"/>
        <end position="211"/>
    </location>
</feature>
<reference evidence="10 11" key="1">
    <citation type="submission" date="2016-04" db="EMBL/GenBank/DDBJ databases">
        <title>The genome of Intoshia linei affirms orthonectids as highly simplified spiralians.</title>
        <authorList>
            <person name="Mikhailov K.V."/>
            <person name="Slusarev G.S."/>
            <person name="Nikitin M.A."/>
            <person name="Logacheva M.D."/>
            <person name="Penin A."/>
            <person name="Aleoshin V."/>
            <person name="Panchin Y.V."/>
        </authorList>
    </citation>
    <scope>NUCLEOTIDE SEQUENCE [LARGE SCALE GENOMIC DNA]</scope>
    <source>
        <strain evidence="10">Intl2013</strain>
        <tissue evidence="10">Whole animal</tissue>
    </source>
</reference>
<dbReference type="Proteomes" id="UP000078046">
    <property type="component" value="Unassembled WGS sequence"/>
</dbReference>
<comment type="caution">
    <text evidence="10">The sequence shown here is derived from an EMBL/GenBank/DDBJ whole genome shotgun (WGS) entry which is preliminary data.</text>
</comment>
<proteinExistence type="predicted"/>
<feature type="transmembrane region" description="Helical" evidence="8">
    <location>
        <begin position="100"/>
        <end position="122"/>
    </location>
</feature>
<accession>A0A177ASR5</accession>
<evidence type="ECO:0000256" key="1">
    <source>
        <dbReference type="ARBA" id="ARBA00004141"/>
    </source>
</evidence>
<feature type="domain" description="G-protein coupled receptors family 1 profile" evidence="9">
    <location>
        <begin position="35"/>
        <end position="294"/>
    </location>
</feature>
<feature type="transmembrane region" description="Helical" evidence="8">
    <location>
        <begin position="238"/>
        <end position="260"/>
    </location>
</feature>
<evidence type="ECO:0000313" key="10">
    <source>
        <dbReference type="EMBL" id="OAF64431.1"/>
    </source>
</evidence>
<evidence type="ECO:0000256" key="3">
    <source>
        <dbReference type="ARBA" id="ARBA00022989"/>
    </source>
</evidence>
<dbReference type="Gene3D" id="1.20.1070.10">
    <property type="entry name" value="Rhodopsin 7-helix transmembrane proteins"/>
    <property type="match status" value="1"/>
</dbReference>
<dbReference type="CDD" id="cd00637">
    <property type="entry name" value="7tm_classA_rhodopsin-like"/>
    <property type="match status" value="1"/>
</dbReference>
<keyword evidence="3 8" id="KW-1133">Transmembrane helix</keyword>
<dbReference type="PANTHER" id="PTHR45695:SF15">
    <property type="entry name" value="OPSIN RH2"/>
    <property type="match status" value="1"/>
</dbReference>
<keyword evidence="5 8" id="KW-0472">Membrane</keyword>
<feature type="transmembrane region" description="Helical" evidence="8">
    <location>
        <begin position="20"/>
        <end position="47"/>
    </location>
</feature>
<dbReference type="InterPro" id="IPR000276">
    <property type="entry name" value="GPCR_Rhodpsn"/>
</dbReference>